<dbReference type="PANTHER" id="PTHR45138">
    <property type="entry name" value="REGULATORY COMPONENTS OF SENSORY TRANSDUCTION SYSTEM"/>
    <property type="match status" value="1"/>
</dbReference>
<dbReference type="STRING" id="34027.SAMN05421829_11567"/>
<feature type="region of interest" description="Disordered" evidence="3">
    <location>
        <begin position="435"/>
        <end position="454"/>
    </location>
</feature>
<comment type="catalytic activity">
    <reaction evidence="2">
        <text>2 GTP = 3',3'-c-di-GMP + 2 diphosphate</text>
        <dbReference type="Rhea" id="RHEA:24898"/>
        <dbReference type="ChEBI" id="CHEBI:33019"/>
        <dbReference type="ChEBI" id="CHEBI:37565"/>
        <dbReference type="ChEBI" id="CHEBI:58805"/>
        <dbReference type="EC" id="2.7.7.65"/>
    </reaction>
</comment>
<dbReference type="GO" id="GO:0052621">
    <property type="term" value="F:diguanylate cyclase activity"/>
    <property type="evidence" value="ECO:0007669"/>
    <property type="project" value="UniProtKB-EC"/>
</dbReference>
<reference evidence="8" key="1">
    <citation type="submission" date="2017-01" db="EMBL/GenBank/DDBJ databases">
        <authorList>
            <person name="Varghese N."/>
            <person name="Submissions S."/>
        </authorList>
    </citation>
    <scope>NUCLEOTIDE SEQUENCE [LARGE SCALE GENOMIC DNA]</scope>
    <source>
        <strain evidence="8">ATCC 51758</strain>
    </source>
</reference>
<gene>
    <name evidence="7" type="ORF">SAMN05421829_11567</name>
</gene>
<dbReference type="InterPro" id="IPR043128">
    <property type="entry name" value="Rev_trsase/Diguanyl_cyclase"/>
</dbReference>
<evidence type="ECO:0000313" key="8">
    <source>
        <dbReference type="Proteomes" id="UP000186819"/>
    </source>
</evidence>
<evidence type="ECO:0000256" key="1">
    <source>
        <dbReference type="ARBA" id="ARBA00012528"/>
    </source>
</evidence>
<feature type="transmembrane region" description="Helical" evidence="4">
    <location>
        <begin position="177"/>
        <end position="201"/>
    </location>
</feature>
<dbReference type="InterPro" id="IPR050469">
    <property type="entry name" value="Diguanylate_Cyclase"/>
</dbReference>
<evidence type="ECO:0000256" key="4">
    <source>
        <dbReference type="SAM" id="Phobius"/>
    </source>
</evidence>
<organism evidence="7 8">
    <name type="scientific">Aromatoleum tolulyticum</name>
    <dbReference type="NCBI Taxonomy" id="34027"/>
    <lineage>
        <taxon>Bacteria</taxon>
        <taxon>Pseudomonadati</taxon>
        <taxon>Pseudomonadota</taxon>
        <taxon>Betaproteobacteria</taxon>
        <taxon>Rhodocyclales</taxon>
        <taxon>Rhodocyclaceae</taxon>
        <taxon>Aromatoleum</taxon>
    </lineage>
</organism>
<feature type="domain" description="GGDEF" evidence="6">
    <location>
        <begin position="302"/>
        <end position="435"/>
    </location>
</feature>
<dbReference type="Pfam" id="PF09984">
    <property type="entry name" value="sCache_4"/>
    <property type="match status" value="1"/>
</dbReference>
<dbReference type="EMBL" id="FTMD01000015">
    <property type="protein sequence ID" value="SIR43038.1"/>
    <property type="molecule type" value="Genomic_DNA"/>
</dbReference>
<evidence type="ECO:0000256" key="3">
    <source>
        <dbReference type="SAM" id="MobiDB-lite"/>
    </source>
</evidence>
<keyword evidence="8" id="KW-1185">Reference proteome</keyword>
<evidence type="ECO:0000259" key="6">
    <source>
        <dbReference type="PROSITE" id="PS50887"/>
    </source>
</evidence>
<keyword evidence="4" id="KW-0812">Transmembrane</keyword>
<dbReference type="PROSITE" id="PS50885">
    <property type="entry name" value="HAMP"/>
    <property type="match status" value="1"/>
</dbReference>
<protein>
    <recommendedName>
        <fullName evidence="1">diguanylate cyclase</fullName>
        <ecNumber evidence="1">2.7.7.65</ecNumber>
    </recommendedName>
</protein>
<name>A0A1N7AVL9_9RHOO</name>
<dbReference type="AlphaFoldDB" id="A0A1N7AVL9"/>
<dbReference type="SUPFAM" id="SSF55073">
    <property type="entry name" value="Nucleotide cyclase"/>
    <property type="match status" value="1"/>
</dbReference>
<sequence>MNPSRLSLHNRLLLVALLPAALLATLVTALVLYRGAQTLDRTLHERGNAIVSFLAPAAEYGVISGNRATLQSLLQAATAQREVSAAAVYDDRGTLLASRGRISVLEPEMLRRVQDGAIPHTAPEMLAVVAPIKSGGINIDDELVDGWQAGATQQGMRTIGWVHVELDTRPSSREKSLIIWSSFGILAVGLLLTAVIAVRLARSVSRPVARLVRGVGQMAGGALDVEIPEHATSQELSALERGFNTMARAISENHRTLQSRIDDATALLAYQAQHDPLTGLPNRRVFEQKLEECVVASRRAGDHGALCFIDLDRFKIVNDTCGHAAGDDLLMRIALLIQQRLRDQDIICRIGGDEFALILRGCSPSDAMTIAEELRDSISSFDFEWQGRIFSIGASIGMAYIDGTHTDPSEILITADAACYEAKRNGRNRVVRYPLEPERGDSTALEGPDNEKAD</sequence>
<evidence type="ECO:0000256" key="2">
    <source>
        <dbReference type="ARBA" id="ARBA00034247"/>
    </source>
</evidence>
<evidence type="ECO:0000313" key="7">
    <source>
        <dbReference type="EMBL" id="SIR43038.1"/>
    </source>
</evidence>
<evidence type="ECO:0000259" key="5">
    <source>
        <dbReference type="PROSITE" id="PS50885"/>
    </source>
</evidence>
<dbReference type="OrthoDB" id="9813903at2"/>
<dbReference type="GO" id="GO:0043709">
    <property type="term" value="P:cell adhesion involved in single-species biofilm formation"/>
    <property type="evidence" value="ECO:0007669"/>
    <property type="project" value="TreeGrafter"/>
</dbReference>
<dbReference type="Gene3D" id="6.10.340.10">
    <property type="match status" value="1"/>
</dbReference>
<dbReference type="InterPro" id="IPR029787">
    <property type="entry name" value="Nucleotide_cyclase"/>
</dbReference>
<dbReference type="RefSeq" id="WP_084205158.1">
    <property type="nucleotide sequence ID" value="NZ_FTMD01000015.1"/>
</dbReference>
<feature type="domain" description="HAMP" evidence="5">
    <location>
        <begin position="202"/>
        <end position="255"/>
    </location>
</feature>
<keyword evidence="4" id="KW-1133">Transmembrane helix</keyword>
<proteinExistence type="predicted"/>
<dbReference type="SMART" id="SM00267">
    <property type="entry name" value="GGDEF"/>
    <property type="match status" value="1"/>
</dbReference>
<dbReference type="SUPFAM" id="SSF158472">
    <property type="entry name" value="HAMP domain-like"/>
    <property type="match status" value="1"/>
</dbReference>
<accession>A0A1N7AVL9</accession>
<dbReference type="CDD" id="cd06225">
    <property type="entry name" value="HAMP"/>
    <property type="match status" value="1"/>
</dbReference>
<dbReference type="SMART" id="SM00304">
    <property type="entry name" value="HAMP"/>
    <property type="match status" value="1"/>
</dbReference>
<dbReference type="EC" id="2.7.7.65" evidence="1"/>
<dbReference type="GO" id="GO:0005886">
    <property type="term" value="C:plasma membrane"/>
    <property type="evidence" value="ECO:0007669"/>
    <property type="project" value="TreeGrafter"/>
</dbReference>
<dbReference type="GO" id="GO:1902201">
    <property type="term" value="P:negative regulation of bacterial-type flagellum-dependent cell motility"/>
    <property type="evidence" value="ECO:0007669"/>
    <property type="project" value="TreeGrafter"/>
</dbReference>
<dbReference type="FunFam" id="3.30.70.270:FF:000001">
    <property type="entry name" value="Diguanylate cyclase domain protein"/>
    <property type="match status" value="1"/>
</dbReference>
<dbReference type="NCBIfam" id="TIGR00254">
    <property type="entry name" value="GGDEF"/>
    <property type="match status" value="1"/>
</dbReference>
<dbReference type="InterPro" id="IPR000160">
    <property type="entry name" value="GGDEF_dom"/>
</dbReference>
<dbReference type="Gene3D" id="3.30.70.270">
    <property type="match status" value="1"/>
</dbReference>
<dbReference type="CDD" id="cd01949">
    <property type="entry name" value="GGDEF"/>
    <property type="match status" value="1"/>
</dbReference>
<dbReference type="InterPro" id="IPR003660">
    <property type="entry name" value="HAMP_dom"/>
</dbReference>
<dbReference type="PROSITE" id="PS50887">
    <property type="entry name" value="GGDEF"/>
    <property type="match status" value="1"/>
</dbReference>
<dbReference type="Pfam" id="PF00990">
    <property type="entry name" value="GGDEF"/>
    <property type="match status" value="1"/>
</dbReference>
<keyword evidence="4" id="KW-0472">Membrane</keyword>
<dbReference type="PANTHER" id="PTHR45138:SF9">
    <property type="entry name" value="DIGUANYLATE CYCLASE DGCM-RELATED"/>
    <property type="match status" value="1"/>
</dbReference>
<dbReference type="Proteomes" id="UP000186819">
    <property type="component" value="Unassembled WGS sequence"/>
</dbReference>
<dbReference type="GO" id="GO:0007165">
    <property type="term" value="P:signal transduction"/>
    <property type="evidence" value="ECO:0007669"/>
    <property type="project" value="InterPro"/>
</dbReference>
<dbReference type="InterPro" id="IPR019247">
    <property type="entry name" value="Histidine_kinase_BarA_N"/>
</dbReference>
<dbReference type="Pfam" id="PF00672">
    <property type="entry name" value="HAMP"/>
    <property type="match status" value="1"/>
</dbReference>